<keyword evidence="3" id="KW-1185">Reference proteome</keyword>
<feature type="compositionally biased region" description="Polar residues" evidence="1">
    <location>
        <begin position="59"/>
        <end position="68"/>
    </location>
</feature>
<evidence type="ECO:0000313" key="3">
    <source>
        <dbReference type="Proteomes" id="UP000237105"/>
    </source>
</evidence>
<sequence length="161" mass="18306">MSSGSEPPETSQGLNQSLSDGSTPQTSSLAQPKDQTSRLGTPLSDSCPPPIGNLEKISNENVNDSNHITTDEYSPKDSTLLPKRKLISDVWNHFKRQNINGLMKAICNYCEKKLGFESKNGTNYLREYWKRCPLRNTRDIRQSILNPNKVDKENYNCYFYI</sequence>
<dbReference type="OrthoDB" id="1937726at2759"/>
<dbReference type="GO" id="GO:1990837">
    <property type="term" value="F:sequence-specific double-stranded DNA binding"/>
    <property type="evidence" value="ECO:0007669"/>
    <property type="project" value="TreeGrafter"/>
</dbReference>
<evidence type="ECO:0000256" key="1">
    <source>
        <dbReference type="SAM" id="MobiDB-lite"/>
    </source>
</evidence>
<dbReference type="GO" id="GO:0006357">
    <property type="term" value="P:regulation of transcription by RNA polymerase II"/>
    <property type="evidence" value="ECO:0007669"/>
    <property type="project" value="TreeGrafter"/>
</dbReference>
<feature type="region of interest" description="Disordered" evidence="1">
    <location>
        <begin position="1"/>
        <end position="78"/>
    </location>
</feature>
<protein>
    <submittedName>
        <fullName evidence="2">Zinc finger, BED-type</fullName>
    </submittedName>
</protein>
<dbReference type="InterPro" id="IPR053031">
    <property type="entry name" value="Cuticle_assoc_protein"/>
</dbReference>
<proteinExistence type="predicted"/>
<comment type="caution">
    <text evidence="2">The sequence shown here is derived from an EMBL/GenBank/DDBJ whole genome shotgun (WGS) entry which is preliminary data.</text>
</comment>
<evidence type="ECO:0000313" key="2">
    <source>
        <dbReference type="EMBL" id="PON72105.1"/>
    </source>
</evidence>
<organism evidence="2 3">
    <name type="scientific">Parasponia andersonii</name>
    <name type="common">Sponia andersonii</name>
    <dbReference type="NCBI Taxonomy" id="3476"/>
    <lineage>
        <taxon>Eukaryota</taxon>
        <taxon>Viridiplantae</taxon>
        <taxon>Streptophyta</taxon>
        <taxon>Embryophyta</taxon>
        <taxon>Tracheophyta</taxon>
        <taxon>Spermatophyta</taxon>
        <taxon>Magnoliopsida</taxon>
        <taxon>eudicotyledons</taxon>
        <taxon>Gunneridae</taxon>
        <taxon>Pentapetalae</taxon>
        <taxon>rosids</taxon>
        <taxon>fabids</taxon>
        <taxon>Rosales</taxon>
        <taxon>Cannabaceae</taxon>
        <taxon>Parasponia</taxon>
    </lineage>
</organism>
<gene>
    <name evidence="2" type="ORF">PanWU01x14_069470</name>
</gene>
<feature type="compositionally biased region" description="Polar residues" evidence="1">
    <location>
        <begin position="1"/>
        <end position="39"/>
    </location>
</feature>
<dbReference type="SMART" id="SM00614">
    <property type="entry name" value="ZnF_BED"/>
    <property type="match status" value="1"/>
</dbReference>
<accession>A0A2P5DFN6</accession>
<dbReference type="PANTHER" id="PTHR34396">
    <property type="entry name" value="OS03G0264950 PROTEIN-RELATED"/>
    <property type="match status" value="1"/>
</dbReference>
<dbReference type="Proteomes" id="UP000237105">
    <property type="component" value="Unassembled WGS sequence"/>
</dbReference>
<dbReference type="GO" id="GO:0005634">
    <property type="term" value="C:nucleus"/>
    <property type="evidence" value="ECO:0007669"/>
    <property type="project" value="TreeGrafter"/>
</dbReference>
<reference evidence="3" key="1">
    <citation type="submission" date="2016-06" db="EMBL/GenBank/DDBJ databases">
        <title>Parallel loss of symbiosis genes in relatives of nitrogen-fixing non-legume Parasponia.</title>
        <authorList>
            <person name="Van Velzen R."/>
            <person name="Holmer R."/>
            <person name="Bu F."/>
            <person name="Rutten L."/>
            <person name="Van Zeijl A."/>
            <person name="Liu W."/>
            <person name="Santuari L."/>
            <person name="Cao Q."/>
            <person name="Sharma T."/>
            <person name="Shen D."/>
            <person name="Roswanjaya Y."/>
            <person name="Wardhani T."/>
            <person name="Kalhor M.S."/>
            <person name="Jansen J."/>
            <person name="Van den Hoogen J."/>
            <person name="Gungor B."/>
            <person name="Hartog M."/>
            <person name="Hontelez J."/>
            <person name="Verver J."/>
            <person name="Yang W.-C."/>
            <person name="Schijlen E."/>
            <person name="Repin R."/>
            <person name="Schilthuizen M."/>
            <person name="Schranz E."/>
            <person name="Heidstra R."/>
            <person name="Miyata K."/>
            <person name="Fedorova E."/>
            <person name="Kohlen W."/>
            <person name="Bisseling T."/>
            <person name="Smit S."/>
            <person name="Geurts R."/>
        </authorList>
    </citation>
    <scope>NUCLEOTIDE SEQUENCE [LARGE SCALE GENOMIC DNA]</scope>
    <source>
        <strain evidence="3">cv. WU1-14</strain>
    </source>
</reference>
<name>A0A2P5DFN6_PARAD</name>
<dbReference type="EMBL" id="JXTB01000041">
    <property type="protein sequence ID" value="PON72105.1"/>
    <property type="molecule type" value="Genomic_DNA"/>
</dbReference>
<dbReference type="PANTHER" id="PTHR34396:SF25">
    <property type="entry name" value="BOUNDARY ELEMENT ASSOCIATED FACTOR"/>
    <property type="match status" value="1"/>
</dbReference>
<dbReference type="AlphaFoldDB" id="A0A2P5DFN6"/>